<evidence type="ECO:0000313" key="1">
    <source>
        <dbReference type="EMBL" id="OEG18662.1"/>
    </source>
</evidence>
<name>A0A1E5H1G2_9ENTE</name>
<dbReference type="EMBL" id="MIJY01000005">
    <property type="protein sequence ID" value="OEG18662.1"/>
    <property type="molecule type" value="Genomic_DNA"/>
</dbReference>
<organism evidence="1 2">
    <name type="scientific">Enterococcus termitis</name>
    <dbReference type="NCBI Taxonomy" id="332950"/>
    <lineage>
        <taxon>Bacteria</taxon>
        <taxon>Bacillati</taxon>
        <taxon>Bacillota</taxon>
        <taxon>Bacilli</taxon>
        <taxon>Lactobacillales</taxon>
        <taxon>Enterococcaceae</taxon>
        <taxon>Enterococcus</taxon>
    </lineage>
</organism>
<dbReference type="AlphaFoldDB" id="A0A1E5H1G2"/>
<protein>
    <submittedName>
        <fullName evidence="1">Uncharacterized protein</fullName>
    </submittedName>
</protein>
<proteinExistence type="predicted"/>
<dbReference type="Proteomes" id="UP000095094">
    <property type="component" value="Unassembled WGS sequence"/>
</dbReference>
<sequence length="257" mass="30132">MSKTSLTKEIEVALYHYCYDLGHILVEEVTMPSKAGIVDTLSVELKGNCSKGYENIWRFYEIKVSKQDFYSKNKLTFLGHFNYFVLPTDLYSVVKNDIPKNIGVLTYNKGSISMMTKPIRKKELSIDENVLFRNLIKSMNREVFKAKQVEKGLTIYNTETLMKEIVKRTAKGKSDFLVDFMLETYAEDKNKFLNLLIDSSVSEDYKELVLSILSQELKYLKEDVVLIKEDYREERRLKREAWLKIRQLENQLKEIAN</sequence>
<dbReference type="RefSeq" id="WP_069662511.1">
    <property type="nucleotide sequence ID" value="NZ_JBHUJJ010000002.1"/>
</dbReference>
<keyword evidence="2" id="KW-1185">Reference proteome</keyword>
<comment type="caution">
    <text evidence="1">The sequence shown here is derived from an EMBL/GenBank/DDBJ whole genome shotgun (WGS) entry which is preliminary data.</text>
</comment>
<reference evidence="2" key="1">
    <citation type="submission" date="2016-09" db="EMBL/GenBank/DDBJ databases">
        <authorList>
            <person name="Gulvik C.A."/>
        </authorList>
    </citation>
    <scope>NUCLEOTIDE SEQUENCE [LARGE SCALE GENOMIC DNA]</scope>
    <source>
        <strain evidence="2">LMG 8895</strain>
    </source>
</reference>
<gene>
    <name evidence="1" type="ORF">BCR25_15790</name>
</gene>
<evidence type="ECO:0000313" key="2">
    <source>
        <dbReference type="Proteomes" id="UP000095094"/>
    </source>
</evidence>
<dbReference type="OrthoDB" id="2190431at2"/>
<accession>A0A1E5H1G2</accession>